<gene>
    <name evidence="5" type="ORF">A2382_05150</name>
</gene>
<dbReference type="AlphaFoldDB" id="A0A1F8CUP8"/>
<keyword evidence="2 5" id="KW-0689">Ribosomal protein</keyword>
<proteinExistence type="inferred from homology"/>
<protein>
    <recommendedName>
        <fullName evidence="4">50S ribosomal protein L23</fullName>
    </recommendedName>
</protein>
<dbReference type="InterPro" id="IPR013025">
    <property type="entry name" value="Ribosomal_uL23-like"/>
</dbReference>
<evidence type="ECO:0000256" key="4">
    <source>
        <dbReference type="ARBA" id="ARBA00035481"/>
    </source>
</evidence>
<dbReference type="SUPFAM" id="SSF54189">
    <property type="entry name" value="Ribosomal proteins S24e, L23 and L15e"/>
    <property type="match status" value="1"/>
</dbReference>
<dbReference type="InterPro" id="IPR012677">
    <property type="entry name" value="Nucleotide-bd_a/b_plait_sf"/>
</dbReference>
<evidence type="ECO:0000313" key="5">
    <source>
        <dbReference type="EMBL" id="OGM80040.1"/>
    </source>
</evidence>
<comment type="similarity">
    <text evidence="1">Belongs to the universal ribosomal protein uL23 family.</text>
</comment>
<dbReference type="GO" id="GO:0005840">
    <property type="term" value="C:ribosome"/>
    <property type="evidence" value="ECO:0007669"/>
    <property type="project" value="UniProtKB-KW"/>
</dbReference>
<reference evidence="5 6" key="1">
    <citation type="journal article" date="2016" name="Nat. Commun.">
        <title>Thousands of microbial genomes shed light on interconnected biogeochemical processes in an aquifer system.</title>
        <authorList>
            <person name="Anantharaman K."/>
            <person name="Brown C.T."/>
            <person name="Hug L.A."/>
            <person name="Sharon I."/>
            <person name="Castelle C.J."/>
            <person name="Probst A.J."/>
            <person name="Thomas B.C."/>
            <person name="Singh A."/>
            <person name="Wilkins M.J."/>
            <person name="Karaoz U."/>
            <person name="Brodie E.L."/>
            <person name="Williams K.H."/>
            <person name="Hubbard S.S."/>
            <person name="Banfield J.F."/>
        </authorList>
    </citation>
    <scope>NUCLEOTIDE SEQUENCE [LARGE SCALE GENOMIC DNA]</scope>
</reference>
<evidence type="ECO:0000313" key="6">
    <source>
        <dbReference type="Proteomes" id="UP000178999"/>
    </source>
</evidence>
<evidence type="ECO:0000256" key="3">
    <source>
        <dbReference type="ARBA" id="ARBA00023274"/>
    </source>
</evidence>
<evidence type="ECO:0000256" key="2">
    <source>
        <dbReference type="ARBA" id="ARBA00022980"/>
    </source>
</evidence>
<dbReference type="Proteomes" id="UP000178999">
    <property type="component" value="Unassembled WGS sequence"/>
</dbReference>
<dbReference type="STRING" id="1802538.A2382_05150"/>
<name>A0A1F8CUP8_9BACT</name>
<evidence type="ECO:0000256" key="1">
    <source>
        <dbReference type="ARBA" id="ARBA00006700"/>
    </source>
</evidence>
<comment type="caution">
    <text evidence="5">The sequence shown here is derived from an EMBL/GenBank/DDBJ whole genome shotgun (WGS) entry which is preliminary data.</text>
</comment>
<dbReference type="InterPro" id="IPR012678">
    <property type="entry name" value="Ribosomal_uL23/eL15/eS24_sf"/>
</dbReference>
<dbReference type="EMBL" id="MGHY01000005">
    <property type="protein sequence ID" value="OGM80040.1"/>
    <property type="molecule type" value="Genomic_DNA"/>
</dbReference>
<dbReference type="GO" id="GO:1990904">
    <property type="term" value="C:ribonucleoprotein complex"/>
    <property type="evidence" value="ECO:0007669"/>
    <property type="project" value="UniProtKB-KW"/>
</dbReference>
<organism evidence="5 6">
    <name type="scientific">Candidatus Woesebacteria bacterium RIFOXYB1_FULL_38_16</name>
    <dbReference type="NCBI Taxonomy" id="1802538"/>
    <lineage>
        <taxon>Bacteria</taxon>
        <taxon>Candidatus Woeseibacteriota</taxon>
    </lineage>
</organism>
<accession>A0A1F8CUP8</accession>
<keyword evidence="3" id="KW-0687">Ribonucleoprotein</keyword>
<dbReference type="GO" id="GO:0006412">
    <property type="term" value="P:translation"/>
    <property type="evidence" value="ECO:0007669"/>
    <property type="project" value="InterPro"/>
</dbReference>
<dbReference type="GO" id="GO:0003735">
    <property type="term" value="F:structural constituent of ribosome"/>
    <property type="evidence" value="ECO:0007669"/>
    <property type="project" value="InterPro"/>
</dbReference>
<sequence>MSIKPILTEKSMADAKNGKYSFWTSPFSTKGQIKVLVGRLFGVKVKTVKTMNYKGRVKLDNFRKKVQEKPKKKAIVTLVGKDKIALFTEGAKKS</sequence>
<dbReference type="Gene3D" id="3.30.70.330">
    <property type="match status" value="1"/>
</dbReference>
<dbReference type="Pfam" id="PF00276">
    <property type="entry name" value="Ribosomal_L23"/>
    <property type="match status" value="1"/>
</dbReference>